<feature type="transmembrane region" description="Helical" evidence="1">
    <location>
        <begin position="12"/>
        <end position="32"/>
    </location>
</feature>
<evidence type="ECO:0008006" key="4">
    <source>
        <dbReference type="Google" id="ProtNLM"/>
    </source>
</evidence>
<dbReference type="Pfam" id="PF10086">
    <property type="entry name" value="YhfC"/>
    <property type="match status" value="1"/>
</dbReference>
<dbReference type="Proteomes" id="UP000095256">
    <property type="component" value="Unassembled WGS sequence"/>
</dbReference>
<dbReference type="AlphaFoldDB" id="A0A1E5KWV8"/>
<evidence type="ECO:0000313" key="3">
    <source>
        <dbReference type="Proteomes" id="UP000095256"/>
    </source>
</evidence>
<dbReference type="OrthoDB" id="9807167at2"/>
<proteinExistence type="predicted"/>
<keyword evidence="1" id="KW-0472">Membrane</keyword>
<reference evidence="2 3" key="1">
    <citation type="submission" date="2016-09" db="EMBL/GenBank/DDBJ databases">
        <authorList>
            <person name="Capua I."/>
            <person name="De Benedictis P."/>
            <person name="Joannis T."/>
            <person name="Lombin L.H."/>
            <person name="Cattoli G."/>
        </authorList>
    </citation>
    <scope>NUCLEOTIDE SEQUENCE [LARGE SCALE GENOMIC DNA]</scope>
    <source>
        <strain evidence="2 3">LMG 25899</strain>
    </source>
</reference>
<feature type="transmembrane region" description="Helical" evidence="1">
    <location>
        <begin position="85"/>
        <end position="110"/>
    </location>
</feature>
<sequence length="117" mass="13348">MILNKEFNFSSFSKAFGFGCLSFFLSQIVLRLPLLSMLSENNDFLLFSAINPIGYGLLLAFSAGLFEETTRWFLIKNALKNEMTWINGVWFGLGHGLLEAVLFFCFAIAFSKRKRIK</sequence>
<organism evidence="2 3">
    <name type="scientific">Enterococcus rivorum</name>
    <dbReference type="NCBI Taxonomy" id="762845"/>
    <lineage>
        <taxon>Bacteria</taxon>
        <taxon>Bacillati</taxon>
        <taxon>Bacillota</taxon>
        <taxon>Bacilli</taxon>
        <taxon>Lactobacillales</taxon>
        <taxon>Enterococcaceae</taxon>
        <taxon>Enterococcus</taxon>
    </lineage>
</organism>
<feature type="transmembrane region" description="Helical" evidence="1">
    <location>
        <begin position="44"/>
        <end position="65"/>
    </location>
</feature>
<protein>
    <recommendedName>
        <fullName evidence="4">CAAX protease</fullName>
    </recommendedName>
</protein>
<dbReference type="STRING" id="762845.BCR26_02680"/>
<comment type="caution">
    <text evidence="2">The sequence shown here is derived from an EMBL/GenBank/DDBJ whole genome shotgun (WGS) entry which is preliminary data.</text>
</comment>
<keyword evidence="3" id="KW-1185">Reference proteome</keyword>
<dbReference type="RefSeq" id="WP_069698629.1">
    <property type="nucleotide sequence ID" value="NZ_JBHRXB010000001.1"/>
</dbReference>
<keyword evidence="1" id="KW-0812">Transmembrane</keyword>
<gene>
    <name evidence="2" type="ORF">BCR26_02680</name>
</gene>
<keyword evidence="1" id="KW-1133">Transmembrane helix</keyword>
<dbReference type="InterPro" id="IPR011397">
    <property type="entry name" value="YhfC"/>
</dbReference>
<evidence type="ECO:0000313" key="2">
    <source>
        <dbReference type="EMBL" id="OEH82354.1"/>
    </source>
</evidence>
<accession>A0A1E5KWV8</accession>
<evidence type="ECO:0000256" key="1">
    <source>
        <dbReference type="SAM" id="Phobius"/>
    </source>
</evidence>
<dbReference type="EMBL" id="MIEK01000023">
    <property type="protein sequence ID" value="OEH82354.1"/>
    <property type="molecule type" value="Genomic_DNA"/>
</dbReference>
<name>A0A1E5KWV8_9ENTE</name>